<dbReference type="CDD" id="cd04196">
    <property type="entry name" value="GT_2_like_d"/>
    <property type="match status" value="1"/>
</dbReference>
<dbReference type="RefSeq" id="WP_194112983.1">
    <property type="nucleotide sequence ID" value="NZ_JADFFL010000007.1"/>
</dbReference>
<evidence type="ECO:0000313" key="3">
    <source>
        <dbReference type="Proteomes" id="UP000622475"/>
    </source>
</evidence>
<proteinExistence type="predicted"/>
<sequence length="315" mass="36811">MATYNGGRYIEQQLDSLINQTYTNWELIIRDDGSTDDTLKIVKSYLKVHSKISLIINETALKGSVSNFSTLYSLAKSRTAVGHLMFCDQDDIWLVNKMEETMHLMQDVEKQQPHKPVMIYGNLQMITADGEMINEEMNLMKELRFNRTLAQNYAFGCTIMINTNFIRVMESIPASAENHDYWICLVATAFAECRYLEKKLLLYRQHGNNATSQGAGLKKRFARFTTGFADQIKTLTLRVKMFQRFLDFYRHDLDPDKLDVITDYLENLRRDRFSLIRAIFRNKIYKLGWLQNVGMIYTILFFYGKINTEESKQIV</sequence>
<dbReference type="Pfam" id="PF00535">
    <property type="entry name" value="Glycos_transf_2"/>
    <property type="match status" value="1"/>
</dbReference>
<dbReference type="PANTHER" id="PTHR22916">
    <property type="entry name" value="GLYCOSYLTRANSFERASE"/>
    <property type="match status" value="1"/>
</dbReference>
<dbReference type="AlphaFoldDB" id="A0A929PY24"/>
<dbReference type="GO" id="GO:0016758">
    <property type="term" value="F:hexosyltransferase activity"/>
    <property type="evidence" value="ECO:0007669"/>
    <property type="project" value="UniProtKB-ARBA"/>
</dbReference>
<reference evidence="2" key="1">
    <citation type="submission" date="2020-10" db="EMBL/GenBank/DDBJ databases">
        <title>Mucilaginibacter mali sp. nov., isolated from rhizosphere soil of apple orchard.</title>
        <authorList>
            <person name="Lee J.-S."/>
            <person name="Kim H.S."/>
            <person name="Kim J.-S."/>
        </authorList>
    </citation>
    <scope>NUCLEOTIDE SEQUENCE</scope>
    <source>
        <strain evidence="2">KCTC 22746</strain>
    </source>
</reference>
<comment type="caution">
    <text evidence="2">The sequence shown here is derived from an EMBL/GenBank/DDBJ whole genome shotgun (WGS) entry which is preliminary data.</text>
</comment>
<protein>
    <submittedName>
        <fullName evidence="2">Glycosyltransferase family 2 protein</fullName>
    </submittedName>
</protein>
<dbReference type="EMBL" id="JADFFL010000007">
    <property type="protein sequence ID" value="MBE9663739.1"/>
    <property type="molecule type" value="Genomic_DNA"/>
</dbReference>
<organism evidence="2 3">
    <name type="scientific">Mucilaginibacter myungsuensis</name>
    <dbReference type="NCBI Taxonomy" id="649104"/>
    <lineage>
        <taxon>Bacteria</taxon>
        <taxon>Pseudomonadati</taxon>
        <taxon>Bacteroidota</taxon>
        <taxon>Sphingobacteriia</taxon>
        <taxon>Sphingobacteriales</taxon>
        <taxon>Sphingobacteriaceae</taxon>
        <taxon>Mucilaginibacter</taxon>
    </lineage>
</organism>
<accession>A0A929PY24</accession>
<dbReference type="InterPro" id="IPR001173">
    <property type="entry name" value="Glyco_trans_2-like"/>
</dbReference>
<dbReference type="SUPFAM" id="SSF53448">
    <property type="entry name" value="Nucleotide-diphospho-sugar transferases"/>
    <property type="match status" value="1"/>
</dbReference>
<dbReference type="Gene3D" id="3.90.550.10">
    <property type="entry name" value="Spore Coat Polysaccharide Biosynthesis Protein SpsA, Chain A"/>
    <property type="match status" value="1"/>
</dbReference>
<name>A0A929PY24_9SPHI</name>
<dbReference type="PANTHER" id="PTHR22916:SF3">
    <property type="entry name" value="UDP-GLCNAC:BETAGAL BETA-1,3-N-ACETYLGLUCOSAMINYLTRANSFERASE-LIKE PROTEIN 1"/>
    <property type="match status" value="1"/>
</dbReference>
<feature type="domain" description="Glycosyltransferase 2-like" evidence="1">
    <location>
        <begin position="1"/>
        <end position="110"/>
    </location>
</feature>
<evidence type="ECO:0000259" key="1">
    <source>
        <dbReference type="Pfam" id="PF00535"/>
    </source>
</evidence>
<dbReference type="InterPro" id="IPR029044">
    <property type="entry name" value="Nucleotide-diphossugar_trans"/>
</dbReference>
<gene>
    <name evidence="2" type="ORF">IRJ16_17770</name>
</gene>
<dbReference type="Proteomes" id="UP000622475">
    <property type="component" value="Unassembled WGS sequence"/>
</dbReference>
<evidence type="ECO:0000313" key="2">
    <source>
        <dbReference type="EMBL" id="MBE9663739.1"/>
    </source>
</evidence>
<keyword evidence="3" id="KW-1185">Reference proteome</keyword>